<comment type="catalytic activity">
    <reaction evidence="8">
        <text>beta-D-fructose 6-phosphate = dihydroxyacetone + D-glyceraldehyde 3-phosphate</text>
        <dbReference type="Rhea" id="RHEA:28002"/>
        <dbReference type="ChEBI" id="CHEBI:16016"/>
        <dbReference type="ChEBI" id="CHEBI:57634"/>
        <dbReference type="ChEBI" id="CHEBI:59776"/>
    </reaction>
</comment>
<dbReference type="GO" id="GO:0046872">
    <property type="term" value="F:metal ion binding"/>
    <property type="evidence" value="ECO:0007669"/>
    <property type="project" value="UniProtKB-KW"/>
</dbReference>
<dbReference type="STRING" id="1037660.A0A066WAY8"/>
<evidence type="ECO:0000313" key="12">
    <source>
        <dbReference type="Proteomes" id="UP000027361"/>
    </source>
</evidence>
<feature type="compositionally biased region" description="Low complexity" evidence="9">
    <location>
        <begin position="516"/>
        <end position="539"/>
    </location>
</feature>
<feature type="compositionally biased region" description="Polar residues" evidence="9">
    <location>
        <begin position="411"/>
        <end position="424"/>
    </location>
</feature>
<dbReference type="OMA" id="LIEANKW"/>
<dbReference type="Proteomes" id="UP000027361">
    <property type="component" value="Unassembled WGS sequence"/>
</dbReference>
<feature type="region of interest" description="Disordered" evidence="9">
    <location>
        <begin position="329"/>
        <end position="433"/>
    </location>
</feature>
<dbReference type="PANTHER" id="PTHR12260:SF6">
    <property type="entry name" value="DAMAGE-CONTROL PHOSPHATASE ARMT1"/>
    <property type="match status" value="1"/>
</dbReference>
<evidence type="ECO:0000256" key="2">
    <source>
        <dbReference type="ARBA" id="ARBA00001936"/>
    </source>
</evidence>
<comment type="cofactor">
    <cofactor evidence="2">
        <name>Mn(2+)</name>
        <dbReference type="ChEBI" id="CHEBI:29035"/>
    </cofactor>
</comment>
<evidence type="ECO:0000256" key="4">
    <source>
        <dbReference type="ARBA" id="ARBA00009519"/>
    </source>
</evidence>
<sequence>MAAPPTSDPKLWIPPVTLSSAVDHSSFAYESTVSRWPQILTSNVIQNLEQASYALSFSSKDQSEKIKEADEIIDKAHKFLQEIKDDRQIQPIQGGPQADGAPSSEAYDSLIEANKWTWHKAPWLFAECYLYRRVRGFFSGSTHWKTYDPFSHSKLSTFKSSGTAIRALAENVNALVAKAQSSGGVTSSKEALYVLWLEMAQISLWGNATDLSLLTSLSYDDIQALQTTGRKQQEARAKFILANDLERVYSHISSLESGRVDIVLDNSGFELVTDLVFADWLVSCTPFVQQVVFHPKDMPWFVSDVTPPDFRFTLDALLTDSFFTSEDDTKTKAGEAHGTAANARPGSSIRHRSTSRTREVQANPAIFAEGKPLAPPAGSRSLQYNPNNCAGAREGMADGQQRHGTLEHPAGSSQLRMANESSQGGALPHPKGSMALQLDPAYFKNARSRTISPSRSYVIDSSAFASFSLEGDGPARAKSRERRPGQLGGDDDCDKGDRMGRSHSVRDINAAKSNASTSDSPSRGRSSSTQRGRSGFRSFGADDANAIPEDAEVPSSGAAPTPVQQMVQRWRAHLASGAFKLSVPVETSLEDSSKEVVQHASGFWTMPFSFADLPAKDPELLKELQKSDLVIFKGDLNYRKLTSDGNWPTTTTFEAALGPLAGKLNILALRTCKADVCVGLREGLQQEMDAKDARWRVNGKWAVVQFSKRSSA</sequence>
<dbReference type="SUPFAM" id="SSF111321">
    <property type="entry name" value="AF1104-like"/>
    <property type="match status" value="2"/>
</dbReference>
<dbReference type="OrthoDB" id="541375at2759"/>
<keyword evidence="12" id="KW-1185">Reference proteome</keyword>
<dbReference type="AlphaFoldDB" id="A0A066WAY8"/>
<comment type="catalytic activity">
    <reaction evidence="1">
        <text>beta-D-fructose 1-phosphate + H2O = D-fructose + phosphate</text>
        <dbReference type="Rhea" id="RHEA:35603"/>
        <dbReference type="ChEBI" id="CHEBI:15377"/>
        <dbReference type="ChEBI" id="CHEBI:37721"/>
        <dbReference type="ChEBI" id="CHEBI:43474"/>
        <dbReference type="ChEBI" id="CHEBI:138881"/>
    </reaction>
</comment>
<dbReference type="GO" id="GO:0005634">
    <property type="term" value="C:nucleus"/>
    <property type="evidence" value="ECO:0007669"/>
    <property type="project" value="TreeGrafter"/>
</dbReference>
<comment type="similarity">
    <text evidence="4">Belongs to the damage-control phosphatase family. Sugar phosphate phosphatase III subfamily.</text>
</comment>
<evidence type="ECO:0000256" key="6">
    <source>
        <dbReference type="ARBA" id="ARBA00022801"/>
    </source>
</evidence>
<evidence type="ECO:0000256" key="1">
    <source>
        <dbReference type="ARBA" id="ARBA00001326"/>
    </source>
</evidence>
<evidence type="ECO:0000313" key="11">
    <source>
        <dbReference type="EMBL" id="KDN50871.1"/>
    </source>
</evidence>
<evidence type="ECO:0000256" key="5">
    <source>
        <dbReference type="ARBA" id="ARBA00022723"/>
    </source>
</evidence>
<evidence type="ECO:0000259" key="10">
    <source>
        <dbReference type="Pfam" id="PF01937"/>
    </source>
</evidence>
<feature type="domain" description="Damage-control phosphatase ARMT1-like metal-binding" evidence="10">
    <location>
        <begin position="585"/>
        <end position="684"/>
    </location>
</feature>
<dbReference type="HOGENOM" id="CLU_030117_2_0_1"/>
<organism evidence="11 12">
    <name type="scientific">Tilletiaria anomala (strain ATCC 24038 / CBS 436.72 / UBC 951)</name>
    <dbReference type="NCBI Taxonomy" id="1037660"/>
    <lineage>
        <taxon>Eukaryota</taxon>
        <taxon>Fungi</taxon>
        <taxon>Dikarya</taxon>
        <taxon>Basidiomycota</taxon>
        <taxon>Ustilaginomycotina</taxon>
        <taxon>Exobasidiomycetes</taxon>
        <taxon>Georgefischeriales</taxon>
        <taxon>Tilletiariaceae</taxon>
        <taxon>Tilletiaria</taxon>
    </lineage>
</organism>
<evidence type="ECO:0000256" key="9">
    <source>
        <dbReference type="SAM" id="MobiDB-lite"/>
    </source>
</evidence>
<keyword evidence="5" id="KW-0479">Metal-binding</keyword>
<reference evidence="11 12" key="1">
    <citation type="submission" date="2014-05" db="EMBL/GenBank/DDBJ databases">
        <title>Draft genome sequence of a rare smut relative, Tilletiaria anomala UBC 951.</title>
        <authorList>
            <consortium name="DOE Joint Genome Institute"/>
            <person name="Toome M."/>
            <person name="Kuo A."/>
            <person name="Henrissat B."/>
            <person name="Lipzen A."/>
            <person name="Tritt A."/>
            <person name="Yoshinaga Y."/>
            <person name="Zane M."/>
            <person name="Barry K."/>
            <person name="Grigoriev I.V."/>
            <person name="Spatafora J.W."/>
            <person name="Aimea M.C."/>
        </authorList>
    </citation>
    <scope>NUCLEOTIDE SEQUENCE [LARGE SCALE GENOMIC DNA]</scope>
    <source>
        <strain evidence="11 12">UBC 951</strain>
    </source>
</reference>
<dbReference type="GO" id="GO:0016791">
    <property type="term" value="F:phosphatase activity"/>
    <property type="evidence" value="ECO:0007669"/>
    <property type="project" value="TreeGrafter"/>
</dbReference>
<keyword evidence="6" id="KW-0378">Hydrolase</keyword>
<dbReference type="InterPro" id="IPR002791">
    <property type="entry name" value="ARMT1-like_metal-bd"/>
</dbReference>
<dbReference type="PANTHER" id="PTHR12260">
    <property type="entry name" value="DAMAGE-CONTROL PHOSPHATASE ARMT1"/>
    <property type="match status" value="1"/>
</dbReference>
<keyword evidence="7" id="KW-0464">Manganese</keyword>
<dbReference type="Gene3D" id="3.40.50.10880">
    <property type="entry name" value="Uncharacterised protein PF01937, DUF89, domain 3"/>
    <property type="match status" value="1"/>
</dbReference>
<name>A0A066WAY8_TILAU</name>
<dbReference type="InterPro" id="IPR039763">
    <property type="entry name" value="ARMT1"/>
</dbReference>
<dbReference type="EMBL" id="JMSN01000018">
    <property type="protein sequence ID" value="KDN50871.1"/>
    <property type="molecule type" value="Genomic_DNA"/>
</dbReference>
<evidence type="ECO:0000256" key="3">
    <source>
        <dbReference type="ARBA" id="ARBA00001967"/>
    </source>
</evidence>
<evidence type="ECO:0000256" key="8">
    <source>
        <dbReference type="ARBA" id="ARBA00048809"/>
    </source>
</evidence>
<gene>
    <name evidence="11" type="ORF">K437DRAFT_261905</name>
</gene>
<feature type="region of interest" description="Disordered" evidence="9">
    <location>
        <begin position="468"/>
        <end position="542"/>
    </location>
</feature>
<feature type="compositionally biased region" description="Basic and acidic residues" evidence="9">
    <location>
        <begin position="495"/>
        <end position="506"/>
    </location>
</feature>
<dbReference type="GO" id="GO:0006974">
    <property type="term" value="P:DNA damage response"/>
    <property type="evidence" value="ECO:0007669"/>
    <property type="project" value="TreeGrafter"/>
</dbReference>
<comment type="caution">
    <text evidence="11">The sequence shown here is derived from an EMBL/GenBank/DDBJ whole genome shotgun (WGS) entry which is preliminary data.</text>
</comment>
<protein>
    <submittedName>
        <fullName evidence="11">DUF89-domain-containing protein</fullName>
    </submittedName>
</protein>
<dbReference type="GeneID" id="25265605"/>
<comment type="cofactor">
    <cofactor evidence="3">
        <name>Ni(2+)</name>
        <dbReference type="ChEBI" id="CHEBI:49786"/>
    </cofactor>
</comment>
<dbReference type="InterPro" id="IPR036075">
    <property type="entry name" value="ARMT-1-like_metal-bd_sf"/>
</dbReference>
<feature type="domain" description="Damage-control phosphatase ARMT1-like metal-binding" evidence="10">
    <location>
        <begin position="34"/>
        <end position="326"/>
    </location>
</feature>
<dbReference type="Pfam" id="PF01937">
    <property type="entry name" value="ARMT1-like_dom"/>
    <property type="match status" value="2"/>
</dbReference>
<dbReference type="InParanoid" id="A0A066WAY8"/>
<dbReference type="Gene3D" id="1.20.930.60">
    <property type="match status" value="1"/>
</dbReference>
<evidence type="ECO:0000256" key="7">
    <source>
        <dbReference type="ARBA" id="ARBA00023211"/>
    </source>
</evidence>
<dbReference type="RefSeq" id="XP_013244623.1">
    <property type="nucleotide sequence ID" value="XM_013389169.1"/>
</dbReference>
<accession>A0A066WAY8</accession>
<proteinExistence type="inferred from homology"/>